<proteinExistence type="predicted"/>
<dbReference type="AlphaFoldDB" id="X0XSR8"/>
<accession>X0XSR8</accession>
<comment type="caution">
    <text evidence="1">The sequence shown here is derived from an EMBL/GenBank/DDBJ whole genome shotgun (WGS) entry which is preliminary data.</text>
</comment>
<organism evidence="1">
    <name type="scientific">marine sediment metagenome</name>
    <dbReference type="NCBI Taxonomy" id="412755"/>
    <lineage>
        <taxon>unclassified sequences</taxon>
        <taxon>metagenomes</taxon>
        <taxon>ecological metagenomes</taxon>
    </lineage>
</organism>
<feature type="non-terminal residue" evidence="1">
    <location>
        <position position="1"/>
    </location>
</feature>
<dbReference type="EMBL" id="BARS01051532">
    <property type="protein sequence ID" value="GAG46295.1"/>
    <property type="molecule type" value="Genomic_DNA"/>
</dbReference>
<name>X0XSR8_9ZZZZ</name>
<evidence type="ECO:0000313" key="1">
    <source>
        <dbReference type="EMBL" id="GAG46295.1"/>
    </source>
</evidence>
<reference evidence="1" key="1">
    <citation type="journal article" date="2014" name="Front. Microbiol.">
        <title>High frequency of phylogenetically diverse reductive dehalogenase-homologous genes in deep subseafloor sedimentary metagenomes.</title>
        <authorList>
            <person name="Kawai M."/>
            <person name="Futagami T."/>
            <person name="Toyoda A."/>
            <person name="Takaki Y."/>
            <person name="Nishi S."/>
            <person name="Hori S."/>
            <person name="Arai W."/>
            <person name="Tsubouchi T."/>
            <person name="Morono Y."/>
            <person name="Uchiyama I."/>
            <person name="Ito T."/>
            <person name="Fujiyama A."/>
            <person name="Inagaki F."/>
            <person name="Takami H."/>
        </authorList>
    </citation>
    <scope>NUCLEOTIDE SEQUENCE</scope>
    <source>
        <strain evidence="1">Expedition CK06-06</strain>
    </source>
</reference>
<gene>
    <name evidence="1" type="ORF">S01H1_76739</name>
</gene>
<protein>
    <submittedName>
        <fullName evidence="1">Uncharacterized protein</fullName>
    </submittedName>
</protein>
<sequence>DAVLPRAVALAAGLAAKAHPVLRTLKQGMYPDTLAALARGFGAVPAIDRVDATL</sequence>